<evidence type="ECO:0008006" key="4">
    <source>
        <dbReference type="Google" id="ProtNLM"/>
    </source>
</evidence>
<dbReference type="Proteomes" id="UP000784294">
    <property type="component" value="Unassembled WGS sequence"/>
</dbReference>
<sequence>MRDDRGRLLLRIDKAKQSNAGNYRCSSETGFVVSATVEIAQENLLVRPKENDRSGGNRQVTIVQNGDITRHFYMFPDNEDNKGPFSGPIPGQRFDAGRTFHTNGIRRSTG</sequence>
<reference evidence="2" key="1">
    <citation type="submission" date="2018-11" db="EMBL/GenBank/DDBJ databases">
        <authorList>
            <consortium name="Pathogen Informatics"/>
        </authorList>
    </citation>
    <scope>NUCLEOTIDE SEQUENCE</scope>
</reference>
<evidence type="ECO:0000313" key="2">
    <source>
        <dbReference type="EMBL" id="VEL36469.1"/>
    </source>
</evidence>
<protein>
    <recommendedName>
        <fullName evidence="4">Immunoglobulin I-set domain-containing protein</fullName>
    </recommendedName>
</protein>
<dbReference type="AlphaFoldDB" id="A0A448XH07"/>
<gene>
    <name evidence="2" type="ORF">PXEA_LOCUS29909</name>
</gene>
<name>A0A448XH07_9PLAT</name>
<dbReference type="EMBL" id="CAAALY010252290">
    <property type="protein sequence ID" value="VEL36469.1"/>
    <property type="molecule type" value="Genomic_DNA"/>
</dbReference>
<feature type="region of interest" description="Disordered" evidence="1">
    <location>
        <begin position="77"/>
        <end position="110"/>
    </location>
</feature>
<evidence type="ECO:0000256" key="1">
    <source>
        <dbReference type="SAM" id="MobiDB-lite"/>
    </source>
</evidence>
<keyword evidence="3" id="KW-1185">Reference proteome</keyword>
<feature type="compositionally biased region" description="Polar residues" evidence="1">
    <location>
        <begin position="100"/>
        <end position="110"/>
    </location>
</feature>
<proteinExistence type="predicted"/>
<evidence type="ECO:0000313" key="3">
    <source>
        <dbReference type="Proteomes" id="UP000784294"/>
    </source>
</evidence>
<organism evidence="2 3">
    <name type="scientific">Protopolystoma xenopodis</name>
    <dbReference type="NCBI Taxonomy" id="117903"/>
    <lineage>
        <taxon>Eukaryota</taxon>
        <taxon>Metazoa</taxon>
        <taxon>Spiralia</taxon>
        <taxon>Lophotrochozoa</taxon>
        <taxon>Platyhelminthes</taxon>
        <taxon>Monogenea</taxon>
        <taxon>Polyopisthocotylea</taxon>
        <taxon>Polystomatidea</taxon>
        <taxon>Polystomatidae</taxon>
        <taxon>Protopolystoma</taxon>
    </lineage>
</organism>
<comment type="caution">
    <text evidence="2">The sequence shown here is derived from an EMBL/GenBank/DDBJ whole genome shotgun (WGS) entry which is preliminary data.</text>
</comment>
<accession>A0A448XH07</accession>